<dbReference type="PANTHER" id="PTHR11014">
    <property type="entry name" value="PEPTIDASE M20 FAMILY MEMBER"/>
    <property type="match status" value="1"/>
</dbReference>
<dbReference type="InterPro" id="IPR017439">
    <property type="entry name" value="Amidohydrolase"/>
</dbReference>
<dbReference type="AlphaFoldDB" id="A0A0F9CVC4"/>
<comment type="caution">
    <text evidence="1">The sequence shown here is derived from an EMBL/GenBank/DDBJ whole genome shotgun (WGS) entry which is preliminary data.</text>
</comment>
<dbReference type="SUPFAM" id="SSF53187">
    <property type="entry name" value="Zn-dependent exopeptidases"/>
    <property type="match status" value="1"/>
</dbReference>
<sequence length="177" mass="19159">MALQTIISRSVDSTETAVITVGTFNGGTATNVIAEYATLTLSVRTFSDQVRALIKERIHRVVETQAASWGATASIEYDSGHPVVYNSPEETEFATSVARELTGEDNVQECPLIPGSEDFSHFLQHKPGCFVRLGNGEKSAPLHNSAYDFGDKSLTTGAAFWARLTERFLTENAGDVA</sequence>
<protein>
    <submittedName>
        <fullName evidence="1">Uncharacterized protein</fullName>
    </submittedName>
</protein>
<organism evidence="1">
    <name type="scientific">marine sediment metagenome</name>
    <dbReference type="NCBI Taxonomy" id="412755"/>
    <lineage>
        <taxon>unclassified sequences</taxon>
        <taxon>metagenomes</taxon>
        <taxon>ecological metagenomes</taxon>
    </lineage>
</organism>
<evidence type="ECO:0000313" key="1">
    <source>
        <dbReference type="EMBL" id="KKL53283.1"/>
    </source>
</evidence>
<dbReference type="Pfam" id="PF01546">
    <property type="entry name" value="Peptidase_M20"/>
    <property type="match status" value="1"/>
</dbReference>
<dbReference type="PANTHER" id="PTHR11014:SF63">
    <property type="entry name" value="METALLOPEPTIDASE, PUTATIVE (AFU_ORTHOLOGUE AFUA_6G09600)-RELATED"/>
    <property type="match status" value="1"/>
</dbReference>
<dbReference type="GO" id="GO:0016787">
    <property type="term" value="F:hydrolase activity"/>
    <property type="evidence" value="ECO:0007669"/>
    <property type="project" value="InterPro"/>
</dbReference>
<proteinExistence type="predicted"/>
<dbReference type="InterPro" id="IPR036264">
    <property type="entry name" value="Bact_exopeptidase_dim_dom"/>
</dbReference>
<dbReference type="Gene3D" id="3.30.70.360">
    <property type="match status" value="1"/>
</dbReference>
<reference evidence="1" key="1">
    <citation type="journal article" date="2015" name="Nature">
        <title>Complex archaea that bridge the gap between prokaryotes and eukaryotes.</title>
        <authorList>
            <person name="Spang A."/>
            <person name="Saw J.H."/>
            <person name="Jorgensen S.L."/>
            <person name="Zaremba-Niedzwiedzka K."/>
            <person name="Martijn J."/>
            <person name="Lind A.E."/>
            <person name="van Eijk R."/>
            <person name="Schleper C."/>
            <person name="Guy L."/>
            <person name="Ettema T.J."/>
        </authorList>
    </citation>
    <scope>NUCLEOTIDE SEQUENCE</scope>
</reference>
<name>A0A0F9CVC4_9ZZZZ</name>
<dbReference type="Gene3D" id="3.40.630.10">
    <property type="entry name" value="Zn peptidases"/>
    <property type="match status" value="1"/>
</dbReference>
<accession>A0A0F9CVC4</accession>
<dbReference type="EMBL" id="LAZR01031602">
    <property type="protein sequence ID" value="KKL53283.1"/>
    <property type="molecule type" value="Genomic_DNA"/>
</dbReference>
<gene>
    <name evidence="1" type="ORF">LCGC14_2276990</name>
</gene>
<dbReference type="SUPFAM" id="SSF55031">
    <property type="entry name" value="Bacterial exopeptidase dimerisation domain"/>
    <property type="match status" value="1"/>
</dbReference>
<dbReference type="InterPro" id="IPR002933">
    <property type="entry name" value="Peptidase_M20"/>
</dbReference>